<evidence type="ECO:0000256" key="1">
    <source>
        <dbReference type="SAM" id="Phobius"/>
    </source>
</evidence>
<keyword evidence="1" id="KW-0472">Membrane</keyword>
<evidence type="ECO:0000313" key="2">
    <source>
        <dbReference type="EMBL" id="MFD0799001.1"/>
    </source>
</evidence>
<gene>
    <name evidence="2" type="ORF">ACFQZJ_16125</name>
</gene>
<keyword evidence="1" id="KW-1133">Transmembrane helix</keyword>
<comment type="caution">
    <text evidence="2">The sequence shown here is derived from an EMBL/GenBank/DDBJ whole genome shotgun (WGS) entry which is preliminary data.</text>
</comment>
<dbReference type="RefSeq" id="WP_379935906.1">
    <property type="nucleotide sequence ID" value="NZ_JBHTHY010000014.1"/>
</dbReference>
<protein>
    <submittedName>
        <fullName evidence="2">CCC motif membrane protein</fullName>
    </submittedName>
</protein>
<feature type="transmembrane region" description="Helical" evidence="1">
    <location>
        <begin position="65"/>
        <end position="90"/>
    </location>
</feature>
<proteinExistence type="predicted"/>
<accession>A0ABW3B6R9</accession>
<name>A0ABW3B6R9_9FLAO</name>
<organism evidence="2 3">
    <name type="scientific">Maribacter chungangensis</name>
    <dbReference type="NCBI Taxonomy" id="1069117"/>
    <lineage>
        <taxon>Bacteria</taxon>
        <taxon>Pseudomonadati</taxon>
        <taxon>Bacteroidota</taxon>
        <taxon>Flavobacteriia</taxon>
        <taxon>Flavobacteriales</taxon>
        <taxon>Flavobacteriaceae</taxon>
        <taxon>Maribacter</taxon>
    </lineage>
</organism>
<evidence type="ECO:0000313" key="3">
    <source>
        <dbReference type="Proteomes" id="UP001597012"/>
    </source>
</evidence>
<sequence length="111" mass="12453">MTTKRLPNARTSYLLALLSIFIFCFAGIGIVPALASYFLTLKAERTFKANEPAYTNFRTVKKARIIAIIGIVLNLIILGIAIWTLMTIGWDAWSDEFVRRWNAGLESRGGQ</sequence>
<dbReference type="Proteomes" id="UP001597012">
    <property type="component" value="Unassembled WGS sequence"/>
</dbReference>
<feature type="transmembrane region" description="Helical" evidence="1">
    <location>
        <begin position="12"/>
        <end position="39"/>
    </location>
</feature>
<keyword evidence="1" id="KW-0812">Transmembrane</keyword>
<keyword evidence="3" id="KW-1185">Reference proteome</keyword>
<dbReference type="NCBIfam" id="NF040945">
    <property type="entry name" value="CCC_membrane"/>
    <property type="match status" value="1"/>
</dbReference>
<reference evidence="3" key="1">
    <citation type="journal article" date="2019" name="Int. J. Syst. Evol. Microbiol.">
        <title>The Global Catalogue of Microorganisms (GCM) 10K type strain sequencing project: providing services to taxonomists for standard genome sequencing and annotation.</title>
        <authorList>
            <consortium name="The Broad Institute Genomics Platform"/>
            <consortium name="The Broad Institute Genome Sequencing Center for Infectious Disease"/>
            <person name="Wu L."/>
            <person name="Ma J."/>
        </authorList>
    </citation>
    <scope>NUCLEOTIDE SEQUENCE [LARGE SCALE GENOMIC DNA]</scope>
    <source>
        <strain evidence="3">CCUG 61948</strain>
    </source>
</reference>
<dbReference type="EMBL" id="JBHTHY010000014">
    <property type="protein sequence ID" value="MFD0799001.1"/>
    <property type="molecule type" value="Genomic_DNA"/>
</dbReference>